<proteinExistence type="predicted"/>
<dbReference type="SMART" id="SM00271">
    <property type="entry name" value="DnaJ"/>
    <property type="match status" value="1"/>
</dbReference>
<evidence type="ECO:0000313" key="4">
    <source>
        <dbReference type="EMBL" id="KAK8740502.1"/>
    </source>
</evidence>
<dbReference type="Pfam" id="PF00226">
    <property type="entry name" value="DnaJ"/>
    <property type="match status" value="1"/>
</dbReference>
<dbReference type="Gene3D" id="1.10.287.110">
    <property type="entry name" value="DnaJ domain"/>
    <property type="match status" value="1"/>
</dbReference>
<dbReference type="PRINTS" id="PR00625">
    <property type="entry name" value="JDOMAIN"/>
</dbReference>
<feature type="region of interest" description="Disordered" evidence="2">
    <location>
        <begin position="116"/>
        <end position="157"/>
    </location>
</feature>
<keyword evidence="5" id="KW-1185">Reference proteome</keyword>
<dbReference type="InterPro" id="IPR036869">
    <property type="entry name" value="J_dom_sf"/>
</dbReference>
<evidence type="ECO:0000256" key="2">
    <source>
        <dbReference type="SAM" id="MobiDB-lite"/>
    </source>
</evidence>
<gene>
    <name evidence="4" type="ORF">OTU49_002943</name>
</gene>
<dbReference type="PANTHER" id="PTHR44500">
    <property type="entry name" value="DNAJ HOMOLOG SUBFAMILY C MEMBER 12"/>
    <property type="match status" value="1"/>
</dbReference>
<comment type="caution">
    <text evidence="4">The sequence shown here is derived from an EMBL/GenBank/DDBJ whole genome shotgun (WGS) entry which is preliminary data.</text>
</comment>
<name>A0AAW0XM17_CHEQU</name>
<organism evidence="4 5">
    <name type="scientific">Cherax quadricarinatus</name>
    <name type="common">Australian red claw crayfish</name>
    <dbReference type="NCBI Taxonomy" id="27406"/>
    <lineage>
        <taxon>Eukaryota</taxon>
        <taxon>Metazoa</taxon>
        <taxon>Ecdysozoa</taxon>
        <taxon>Arthropoda</taxon>
        <taxon>Crustacea</taxon>
        <taxon>Multicrustacea</taxon>
        <taxon>Malacostraca</taxon>
        <taxon>Eumalacostraca</taxon>
        <taxon>Eucarida</taxon>
        <taxon>Decapoda</taxon>
        <taxon>Pleocyemata</taxon>
        <taxon>Astacidea</taxon>
        <taxon>Parastacoidea</taxon>
        <taxon>Parastacidae</taxon>
        <taxon>Cherax</taxon>
    </lineage>
</organism>
<dbReference type="PANTHER" id="PTHR44500:SF1">
    <property type="entry name" value="DNAJ HOMOLOG SUBFAMILY C MEMBER 12"/>
    <property type="match status" value="1"/>
</dbReference>
<dbReference type="InterPro" id="IPR001623">
    <property type="entry name" value="DnaJ_domain"/>
</dbReference>
<dbReference type="PROSITE" id="PS50076">
    <property type="entry name" value="DNAJ_2"/>
    <property type="match status" value="1"/>
</dbReference>
<dbReference type="GO" id="GO:0005737">
    <property type="term" value="C:cytoplasm"/>
    <property type="evidence" value="ECO:0007669"/>
    <property type="project" value="TreeGrafter"/>
</dbReference>
<evidence type="ECO:0000256" key="1">
    <source>
        <dbReference type="ARBA" id="ARBA00023186"/>
    </source>
</evidence>
<feature type="domain" description="J" evidence="3">
    <location>
        <begin position="14"/>
        <end position="79"/>
    </location>
</feature>
<evidence type="ECO:0000313" key="5">
    <source>
        <dbReference type="Proteomes" id="UP001445076"/>
    </source>
</evidence>
<dbReference type="CDD" id="cd06257">
    <property type="entry name" value="DnaJ"/>
    <property type="match status" value="1"/>
</dbReference>
<evidence type="ECO:0000259" key="3">
    <source>
        <dbReference type="PROSITE" id="PS50076"/>
    </source>
</evidence>
<dbReference type="InterPro" id="IPR029827">
    <property type="entry name" value="JDP1-like"/>
</dbReference>
<dbReference type="SUPFAM" id="SSF46565">
    <property type="entry name" value="Chaperone J-domain"/>
    <property type="match status" value="1"/>
</dbReference>
<accession>A0AAW0XM17</accession>
<reference evidence="4 5" key="1">
    <citation type="journal article" date="2024" name="BMC Genomics">
        <title>Genome assembly of redclaw crayfish (Cherax quadricarinatus) provides insights into its immune adaptation and hypoxia tolerance.</title>
        <authorList>
            <person name="Liu Z."/>
            <person name="Zheng J."/>
            <person name="Li H."/>
            <person name="Fang K."/>
            <person name="Wang S."/>
            <person name="He J."/>
            <person name="Zhou D."/>
            <person name="Weng S."/>
            <person name="Chi M."/>
            <person name="Gu Z."/>
            <person name="He J."/>
            <person name="Li F."/>
            <person name="Wang M."/>
        </authorList>
    </citation>
    <scope>NUCLEOTIDE SEQUENCE [LARGE SCALE GENOMIC DNA]</scope>
    <source>
        <strain evidence="4">ZL_2023a</strain>
    </source>
</reference>
<sequence length="169" mass="19422">MDEILSSCDKKTENFYTIIGCDPSSSLEQIQTEYKVRALQLHPDKNPDNADAEALFQKLQIAKDTLSDPEKRAQYDRWLKSGIAISYEQWCGMKQHMSTTLHWATPNTKDRMLEAGASQVPQPKAGTRRSSEQGLLYSRRQESVTVSRPTEGWERDSSDVMKKFRNYEI</sequence>
<dbReference type="AlphaFoldDB" id="A0AAW0XM17"/>
<dbReference type="EMBL" id="JARKIK010000033">
    <property type="protein sequence ID" value="KAK8740502.1"/>
    <property type="molecule type" value="Genomic_DNA"/>
</dbReference>
<protein>
    <recommendedName>
        <fullName evidence="3">J domain-containing protein</fullName>
    </recommendedName>
</protein>
<keyword evidence="1" id="KW-0143">Chaperone</keyword>
<dbReference type="Proteomes" id="UP001445076">
    <property type="component" value="Unassembled WGS sequence"/>
</dbReference>